<gene>
    <name evidence="2" type="ORF">VKT23_015711</name>
</gene>
<evidence type="ECO:0000313" key="2">
    <source>
        <dbReference type="EMBL" id="KAK7443538.1"/>
    </source>
</evidence>
<organism evidence="2 3">
    <name type="scientific">Marasmiellus scandens</name>
    <dbReference type="NCBI Taxonomy" id="2682957"/>
    <lineage>
        <taxon>Eukaryota</taxon>
        <taxon>Fungi</taxon>
        <taxon>Dikarya</taxon>
        <taxon>Basidiomycota</taxon>
        <taxon>Agaricomycotina</taxon>
        <taxon>Agaricomycetes</taxon>
        <taxon>Agaricomycetidae</taxon>
        <taxon>Agaricales</taxon>
        <taxon>Marasmiineae</taxon>
        <taxon>Omphalotaceae</taxon>
        <taxon>Marasmiellus</taxon>
    </lineage>
</organism>
<sequence length="461" mass="51928">MSPIYGEGGAKAFMRLQQEIIKISDDRSIFAWTASDRETEPRGLLARSPYEFRASVDVRMLEFGIPAAKSSFSFNNNGLHIHIPLISTNLREDDCPVFLSSLHCRSENDGKHLSIYLKMTFGGRYIRCRPSEILLGSLSSSGGNLQEVVVKETRPCQRTTPRRYHEFASGLSPVERGGVAYCGDIRHCGWIGLKPVHNFYYRTPREGLSILTVGTNFTVITNATSPNIAEVLQNGSVVSPLISELDQSNRRPDRHQTPIESGMISLVLQITGRNRRLEVHYLSQKDSPSLMKQVTFPKSGFLISGLPLMSGPTLAPIEVNVYPYNNFLYQGPKLDLSDKIYLSIPETNQASSFRLLSISAHWLQSYVFIAVGFHDSKPWTDVVVFDNDEKPPKIEEIWKSYLDCGSRAHTRLACQQTSITEEMWSQAGMGYWLSIAAGERRDLDLGTHFLRLQFEENEINL</sequence>
<evidence type="ECO:0000313" key="3">
    <source>
        <dbReference type="Proteomes" id="UP001498398"/>
    </source>
</evidence>
<feature type="domain" description="DUF8212" evidence="1">
    <location>
        <begin position="11"/>
        <end position="48"/>
    </location>
</feature>
<dbReference type="Gene3D" id="2.60.270.20">
    <property type="entry name" value="Cytolysin/lectin"/>
    <property type="match status" value="1"/>
</dbReference>
<keyword evidence="3" id="KW-1185">Reference proteome</keyword>
<proteinExistence type="predicted"/>
<comment type="caution">
    <text evidence="2">The sequence shown here is derived from an EMBL/GenBank/DDBJ whole genome shotgun (WGS) entry which is preliminary data.</text>
</comment>
<protein>
    <recommendedName>
        <fullName evidence="1">DUF8212 domain-containing protein</fullName>
    </recommendedName>
</protein>
<dbReference type="InterPro" id="IPR015926">
    <property type="entry name" value="Cytolysin/lectin"/>
</dbReference>
<accession>A0ABR1J1I4</accession>
<name>A0ABR1J1I4_9AGAR</name>
<dbReference type="EMBL" id="JBANRG010000054">
    <property type="protein sequence ID" value="KAK7443538.1"/>
    <property type="molecule type" value="Genomic_DNA"/>
</dbReference>
<dbReference type="InterPro" id="IPR058525">
    <property type="entry name" value="DUF8212"/>
</dbReference>
<reference evidence="2 3" key="1">
    <citation type="submission" date="2024-01" db="EMBL/GenBank/DDBJ databases">
        <title>A draft genome for the cacao thread blight pathogen Marasmiellus scandens.</title>
        <authorList>
            <person name="Baruah I.K."/>
            <person name="Leung J."/>
            <person name="Bukari Y."/>
            <person name="Amoako-Attah I."/>
            <person name="Meinhardt L.W."/>
            <person name="Bailey B.A."/>
            <person name="Cohen S.P."/>
        </authorList>
    </citation>
    <scope>NUCLEOTIDE SEQUENCE [LARGE SCALE GENOMIC DNA]</scope>
    <source>
        <strain evidence="2 3">GH-19</strain>
    </source>
</reference>
<dbReference type="Pfam" id="PF26640">
    <property type="entry name" value="DUF8212"/>
    <property type="match status" value="1"/>
</dbReference>
<dbReference type="PANTHER" id="PTHR10622">
    <property type="entry name" value="HET DOMAIN-CONTAINING PROTEIN"/>
    <property type="match status" value="1"/>
</dbReference>
<evidence type="ECO:0000259" key="1">
    <source>
        <dbReference type="Pfam" id="PF26640"/>
    </source>
</evidence>
<dbReference type="PANTHER" id="PTHR10622:SF12">
    <property type="entry name" value="HET DOMAIN-CONTAINING PROTEIN"/>
    <property type="match status" value="1"/>
</dbReference>
<dbReference type="Proteomes" id="UP001498398">
    <property type="component" value="Unassembled WGS sequence"/>
</dbReference>